<keyword evidence="2" id="KW-1185">Reference proteome</keyword>
<protein>
    <submittedName>
        <fullName evidence="1">Uncharacterized protein</fullName>
    </submittedName>
</protein>
<reference evidence="2" key="1">
    <citation type="submission" date="2011-07" db="EMBL/GenBank/DDBJ databases">
        <authorList>
            <consortium name="Caenorhabditis brenneri Sequencing and Analysis Consortium"/>
            <person name="Wilson R.K."/>
        </authorList>
    </citation>
    <scope>NUCLEOTIDE SEQUENCE [LARGE SCALE GENOMIC DNA]</scope>
    <source>
        <strain evidence="2">PB2801</strain>
    </source>
</reference>
<name>G0M9L5_CAEBE</name>
<dbReference type="AlphaFoldDB" id="G0M9L5"/>
<dbReference type="Proteomes" id="UP000008068">
    <property type="component" value="Unassembled WGS sequence"/>
</dbReference>
<evidence type="ECO:0000313" key="1">
    <source>
        <dbReference type="EMBL" id="EGT31175.1"/>
    </source>
</evidence>
<dbReference type="HOGENOM" id="CLU_1257037_0_0_1"/>
<sequence length="220" mass="24842">MAHISYTKPNNFASFSDRKPIYEIHQFLLKTIEEFGGIGELNIDSDVHPKAFVEALVKEVAQRRETNPEFSMKVVSLDWDCEAEEDDGCLQKFLGVCEDFKMESLVARSLRLSPKKLYGLVKTIAGKLAKPTSESRSAFQLHMEHPISIRKVTENIDSHIKEGDMLVMLNLTIKGTGHTVTVRFWEDMVGGIALEAPAFCFAEEFFHKIENNSSREGSVD</sequence>
<dbReference type="eggNOG" id="ENOG502TKCU">
    <property type="taxonomic scope" value="Eukaryota"/>
</dbReference>
<organism evidence="2">
    <name type="scientific">Caenorhabditis brenneri</name>
    <name type="common">Nematode worm</name>
    <dbReference type="NCBI Taxonomy" id="135651"/>
    <lineage>
        <taxon>Eukaryota</taxon>
        <taxon>Metazoa</taxon>
        <taxon>Ecdysozoa</taxon>
        <taxon>Nematoda</taxon>
        <taxon>Chromadorea</taxon>
        <taxon>Rhabditida</taxon>
        <taxon>Rhabditina</taxon>
        <taxon>Rhabditomorpha</taxon>
        <taxon>Rhabditoidea</taxon>
        <taxon>Rhabditidae</taxon>
        <taxon>Peloderinae</taxon>
        <taxon>Caenorhabditis</taxon>
    </lineage>
</organism>
<dbReference type="OMA" id="THEHIFN"/>
<gene>
    <name evidence="1" type="ORF">CAEBREN_15841</name>
</gene>
<dbReference type="InParanoid" id="G0M9L5"/>
<dbReference type="EMBL" id="GL379787">
    <property type="protein sequence ID" value="EGT31175.1"/>
    <property type="molecule type" value="Genomic_DNA"/>
</dbReference>
<proteinExistence type="predicted"/>
<evidence type="ECO:0000313" key="2">
    <source>
        <dbReference type="Proteomes" id="UP000008068"/>
    </source>
</evidence>
<accession>G0M9L5</accession>